<organism evidence="1 2">
    <name type="scientific">Pseudomonas phage Psa21</name>
    <dbReference type="NCBI Taxonomy" id="2530023"/>
    <lineage>
        <taxon>Viruses</taxon>
        <taxon>Duplodnaviria</taxon>
        <taxon>Heunggongvirae</taxon>
        <taxon>Uroviricota</taxon>
        <taxon>Caudoviricetes</taxon>
        <taxon>Chimalliviridae</taxon>
        <taxon>Tepukevirus</taxon>
        <taxon>Tepukevirus Psa21</taxon>
    </lineage>
</organism>
<keyword evidence="2" id="KW-1185">Reference proteome</keyword>
<dbReference type="EMBL" id="MK552327">
    <property type="protein sequence ID" value="QBJ02886.1"/>
    <property type="molecule type" value="Genomic_DNA"/>
</dbReference>
<reference evidence="1 2" key="1">
    <citation type="submission" date="2019-02" db="EMBL/GenBank/DDBJ databases">
        <authorList>
            <person name="Frampton R.A."/>
            <person name="Wojtus J.K."/>
            <person name="Fineran P.C."/>
            <person name="Hendrickson H.L."/>
        </authorList>
    </citation>
    <scope>NUCLEOTIDE SEQUENCE [LARGE SCALE GENOMIC DNA]</scope>
</reference>
<accession>A0A481W4X7</accession>
<name>A0A481W4X7_9CAUD</name>
<gene>
    <name evidence="1" type="ORF">PSA21_360</name>
</gene>
<evidence type="ECO:0000313" key="1">
    <source>
        <dbReference type="EMBL" id="QBJ02886.1"/>
    </source>
</evidence>
<dbReference type="Proteomes" id="UP000294134">
    <property type="component" value="Segment"/>
</dbReference>
<protein>
    <submittedName>
        <fullName evidence="1">Uncharacterized protein</fullName>
    </submittedName>
</protein>
<sequence>MTKCVIHLDVPIHGEDMKRTYLQEHDSLGFSDPISATEMYPRLIGTLDSRVLIFPNPKAAADFAEVFSRCDGMATPGMAVGYHGITENGNACPPFRIVHRNPVVPGPDAVAKIMSGWEKRIEAKRQMFLPELLTMADVTVGRQGEFSHSEMLDEIRYLTDNMVDEEIAAVMDRLNRFNHDSTVITDIDTYPESANIHYTRTTGDGWQQHFSLTICAFNLWDEAGIRQLNNLARRRRQHYGTR</sequence>
<evidence type="ECO:0000313" key="2">
    <source>
        <dbReference type="Proteomes" id="UP000294134"/>
    </source>
</evidence>
<proteinExistence type="predicted"/>